<dbReference type="Pfam" id="PF03372">
    <property type="entry name" value="Exo_endo_phos"/>
    <property type="match status" value="1"/>
</dbReference>
<dbReference type="PANTHER" id="PTHR14859:SF15">
    <property type="entry name" value="ENDONUCLEASE_EXONUCLEASE_PHOSPHATASE DOMAIN-CONTAINING PROTEIN"/>
    <property type="match status" value="1"/>
</dbReference>
<name>A0A6G8Q1R2_9ACTN</name>
<dbReference type="AlphaFoldDB" id="A0A6G8Q1R2"/>
<dbReference type="InterPro" id="IPR005135">
    <property type="entry name" value="Endo/exonuclease/phosphatase"/>
</dbReference>
<sequence>MSEDYSSSFFRRLGGCPEGDDAAKGRRMRSAFKLPWMVVFLASLVAVMAISLAGGESLAQENGPRAKDREFRVMTYNIHHGAGADGRLDLSRTAGVIRASGAEVVGLQEVDKHWSSRSDFRDQARELADELGMHFAYGANLDLETARPDGPRRQYGTAILSQYPILDSENTLLPSPEEQRGVLEALINVRGVPLHVYDTHLENDSGGKDESSTRAAQIAGVLERTQDDDGEPAVILGDFNAVPDEEEMSPCTRATRTPGSPAARDRATR</sequence>
<accession>A0A6G8Q1R2</accession>
<keyword evidence="5" id="KW-1185">Reference proteome</keyword>
<feature type="region of interest" description="Disordered" evidence="1">
    <location>
        <begin position="240"/>
        <end position="269"/>
    </location>
</feature>
<protein>
    <submittedName>
        <fullName evidence="4">Endonuclease</fullName>
    </submittedName>
</protein>
<feature type="transmembrane region" description="Helical" evidence="2">
    <location>
        <begin position="34"/>
        <end position="55"/>
    </location>
</feature>
<keyword evidence="2" id="KW-0812">Transmembrane</keyword>
<evidence type="ECO:0000256" key="1">
    <source>
        <dbReference type="SAM" id="MobiDB-lite"/>
    </source>
</evidence>
<dbReference type="KEGG" id="rmar:GBA65_19735"/>
<evidence type="ECO:0000313" key="4">
    <source>
        <dbReference type="EMBL" id="QIN80375.1"/>
    </source>
</evidence>
<dbReference type="GO" id="GO:0006506">
    <property type="term" value="P:GPI anchor biosynthetic process"/>
    <property type="evidence" value="ECO:0007669"/>
    <property type="project" value="TreeGrafter"/>
</dbReference>
<dbReference type="InterPro" id="IPR051916">
    <property type="entry name" value="GPI-anchor_lipid_remodeler"/>
</dbReference>
<dbReference type="Proteomes" id="UP000502706">
    <property type="component" value="Chromosome"/>
</dbReference>
<keyword evidence="4" id="KW-0378">Hydrolase</keyword>
<feature type="domain" description="Endonuclease/exonuclease/phosphatase" evidence="3">
    <location>
        <begin position="74"/>
        <end position="250"/>
    </location>
</feature>
<gene>
    <name evidence="4" type="ORF">GBA65_19735</name>
</gene>
<organism evidence="4 5">
    <name type="scientific">Rubrobacter marinus</name>
    <dbReference type="NCBI Taxonomy" id="2653852"/>
    <lineage>
        <taxon>Bacteria</taxon>
        <taxon>Bacillati</taxon>
        <taxon>Actinomycetota</taxon>
        <taxon>Rubrobacteria</taxon>
        <taxon>Rubrobacterales</taxon>
        <taxon>Rubrobacteraceae</taxon>
        <taxon>Rubrobacter</taxon>
    </lineage>
</organism>
<dbReference type="InterPro" id="IPR036691">
    <property type="entry name" value="Endo/exonu/phosph_ase_sf"/>
</dbReference>
<keyword evidence="2" id="KW-1133">Transmembrane helix</keyword>
<dbReference type="GO" id="GO:0016020">
    <property type="term" value="C:membrane"/>
    <property type="evidence" value="ECO:0007669"/>
    <property type="project" value="GOC"/>
</dbReference>
<evidence type="ECO:0000259" key="3">
    <source>
        <dbReference type="Pfam" id="PF03372"/>
    </source>
</evidence>
<keyword evidence="2" id="KW-0472">Membrane</keyword>
<dbReference type="GO" id="GO:0004519">
    <property type="term" value="F:endonuclease activity"/>
    <property type="evidence" value="ECO:0007669"/>
    <property type="project" value="UniProtKB-KW"/>
</dbReference>
<dbReference type="Gene3D" id="3.60.10.10">
    <property type="entry name" value="Endonuclease/exonuclease/phosphatase"/>
    <property type="match status" value="1"/>
</dbReference>
<dbReference type="PANTHER" id="PTHR14859">
    <property type="entry name" value="CALCOFLUOR WHITE HYPERSENSITIVE PROTEIN PRECURSOR"/>
    <property type="match status" value="1"/>
</dbReference>
<proteinExistence type="predicted"/>
<dbReference type="EMBL" id="CP045121">
    <property type="protein sequence ID" value="QIN80375.1"/>
    <property type="molecule type" value="Genomic_DNA"/>
</dbReference>
<dbReference type="SUPFAM" id="SSF56219">
    <property type="entry name" value="DNase I-like"/>
    <property type="match status" value="1"/>
</dbReference>
<keyword evidence="4" id="KW-0255">Endonuclease</keyword>
<evidence type="ECO:0000256" key="2">
    <source>
        <dbReference type="SAM" id="Phobius"/>
    </source>
</evidence>
<reference evidence="4 5" key="1">
    <citation type="submission" date="2019-10" db="EMBL/GenBank/DDBJ databases">
        <title>Rubrobacter sp nov SCSIO 52915 isolated from a deep-sea sediment in the South China Sea.</title>
        <authorList>
            <person name="Chen R.W."/>
        </authorList>
    </citation>
    <scope>NUCLEOTIDE SEQUENCE [LARGE SCALE GENOMIC DNA]</scope>
    <source>
        <strain evidence="4 5">SCSIO 52915</strain>
    </source>
</reference>
<keyword evidence="4" id="KW-0540">Nuclease</keyword>
<evidence type="ECO:0000313" key="5">
    <source>
        <dbReference type="Proteomes" id="UP000502706"/>
    </source>
</evidence>